<evidence type="ECO:0000313" key="4">
    <source>
        <dbReference type="Proteomes" id="UP001596383"/>
    </source>
</evidence>
<evidence type="ECO:0000313" key="3">
    <source>
        <dbReference type="EMBL" id="MFC6767215.1"/>
    </source>
</evidence>
<evidence type="ECO:0000256" key="2">
    <source>
        <dbReference type="SAM" id="Phobius"/>
    </source>
</evidence>
<dbReference type="EMBL" id="JBHSWV010000348">
    <property type="protein sequence ID" value="MFC6767215.1"/>
    <property type="molecule type" value="Genomic_DNA"/>
</dbReference>
<reference evidence="3 4" key="1">
    <citation type="journal article" date="2019" name="Int. J. Syst. Evol. Microbiol.">
        <title>The Global Catalogue of Microorganisms (GCM) 10K type strain sequencing project: providing services to taxonomists for standard genome sequencing and annotation.</title>
        <authorList>
            <consortium name="The Broad Institute Genomics Platform"/>
            <consortium name="The Broad Institute Genome Sequencing Center for Infectious Disease"/>
            <person name="Wu L."/>
            <person name="Ma J."/>
        </authorList>
    </citation>
    <scope>NUCLEOTIDE SEQUENCE [LARGE SCALE GENOMIC DNA]</scope>
    <source>
        <strain evidence="3 4">LMG 29247</strain>
    </source>
</reference>
<feature type="region of interest" description="Disordered" evidence="1">
    <location>
        <begin position="133"/>
        <end position="152"/>
    </location>
</feature>
<keyword evidence="2" id="KW-0472">Membrane</keyword>
<keyword evidence="2" id="KW-0812">Transmembrane</keyword>
<dbReference type="AlphaFoldDB" id="A0ABD5SVT9"/>
<evidence type="ECO:0000256" key="1">
    <source>
        <dbReference type="SAM" id="MobiDB-lite"/>
    </source>
</evidence>
<organism evidence="3 4">
    <name type="scientific">Natrinema soli</name>
    <dbReference type="NCBI Taxonomy" id="1930624"/>
    <lineage>
        <taxon>Archaea</taxon>
        <taxon>Methanobacteriati</taxon>
        <taxon>Methanobacteriota</taxon>
        <taxon>Stenosarchaea group</taxon>
        <taxon>Halobacteria</taxon>
        <taxon>Halobacteriales</taxon>
        <taxon>Natrialbaceae</taxon>
        <taxon>Natrinema</taxon>
    </lineage>
</organism>
<dbReference type="Proteomes" id="UP001596383">
    <property type="component" value="Unassembled WGS sequence"/>
</dbReference>
<comment type="caution">
    <text evidence="3">The sequence shown here is derived from an EMBL/GenBank/DDBJ whole genome shotgun (WGS) entry which is preliminary data.</text>
</comment>
<feature type="transmembrane region" description="Helical" evidence="2">
    <location>
        <begin position="53"/>
        <end position="78"/>
    </location>
</feature>
<keyword evidence="2" id="KW-1133">Transmembrane helix</keyword>
<feature type="transmembrane region" description="Helical" evidence="2">
    <location>
        <begin position="20"/>
        <end position="41"/>
    </location>
</feature>
<accession>A0ABD5SVT9</accession>
<protein>
    <submittedName>
        <fullName evidence="3">Uncharacterized protein</fullName>
    </submittedName>
</protein>
<gene>
    <name evidence="3" type="ORF">ACFQE6_20180</name>
</gene>
<keyword evidence="4" id="KW-1185">Reference proteome</keyword>
<proteinExistence type="predicted"/>
<dbReference type="RefSeq" id="WP_273740131.1">
    <property type="nucleotide sequence ID" value="NZ_JAQIVI010000348.1"/>
</dbReference>
<sequence length="152" mass="16143">MPQSSAPESAVPADPSWRYGVYLFPLGPLSMLCSYGGLWLFTRATDAESIGVGIAAFVATVLAGWLSYLFAAIVAIALSMDARALRDHPTWNSTPWLAVGAGLVHFSGAVLAVPYLLSVPAIAYYVYRRRQHVGSGGGRGSAVSARDRPTLE</sequence>
<feature type="transmembrane region" description="Helical" evidence="2">
    <location>
        <begin position="98"/>
        <end position="127"/>
    </location>
</feature>
<name>A0ABD5SVT9_9EURY</name>